<proteinExistence type="predicted"/>
<feature type="transmembrane region" description="Helical" evidence="1">
    <location>
        <begin position="17"/>
        <end position="39"/>
    </location>
</feature>
<keyword evidence="1" id="KW-0812">Transmembrane</keyword>
<organism evidence="2">
    <name type="scientific">bioreactor metagenome</name>
    <dbReference type="NCBI Taxonomy" id="1076179"/>
    <lineage>
        <taxon>unclassified sequences</taxon>
        <taxon>metagenomes</taxon>
        <taxon>ecological metagenomes</taxon>
    </lineage>
</organism>
<name>A0A645HS32_9ZZZZ</name>
<accession>A0A645HS32</accession>
<evidence type="ECO:0000313" key="2">
    <source>
        <dbReference type="EMBL" id="MPN41855.1"/>
    </source>
</evidence>
<comment type="caution">
    <text evidence="2">The sequence shown here is derived from an EMBL/GenBank/DDBJ whole genome shotgun (WGS) entry which is preliminary data.</text>
</comment>
<evidence type="ECO:0000256" key="1">
    <source>
        <dbReference type="SAM" id="Phobius"/>
    </source>
</evidence>
<protein>
    <submittedName>
        <fullName evidence="2">Uncharacterized protein</fullName>
    </submittedName>
</protein>
<keyword evidence="1" id="KW-1133">Transmembrane helix</keyword>
<keyword evidence="1" id="KW-0472">Membrane</keyword>
<dbReference type="AlphaFoldDB" id="A0A645HS32"/>
<reference evidence="2" key="1">
    <citation type="submission" date="2019-08" db="EMBL/GenBank/DDBJ databases">
        <authorList>
            <person name="Kucharzyk K."/>
            <person name="Murdoch R.W."/>
            <person name="Higgins S."/>
            <person name="Loffler F."/>
        </authorList>
    </citation>
    <scope>NUCLEOTIDE SEQUENCE</scope>
</reference>
<dbReference type="EMBL" id="VSSQ01099175">
    <property type="protein sequence ID" value="MPN41855.1"/>
    <property type="molecule type" value="Genomic_DNA"/>
</dbReference>
<gene>
    <name evidence="2" type="ORF">SDC9_189410</name>
</gene>
<sequence length="40" mass="4364">MPFIMVSNWGFDPSDNALYRLGLLNPVSSAILVIPIAFAI</sequence>